<protein>
    <recommendedName>
        <fullName evidence="3">UMOD/GP2/OIT3-like D8C domain-containing protein</fullName>
    </recommendedName>
</protein>
<evidence type="ECO:0000313" key="4">
    <source>
        <dbReference type="EMBL" id="EEN43424.1"/>
    </source>
</evidence>
<dbReference type="AlphaFoldDB" id="C3ZVJ0"/>
<feature type="domain" description="UMOD/GP2/OIT3-like D8C" evidence="3">
    <location>
        <begin position="10"/>
        <end position="79"/>
    </location>
</feature>
<keyword evidence="2" id="KW-1015">Disulfide bond</keyword>
<keyword evidence="1" id="KW-0732">Signal</keyword>
<dbReference type="InParanoid" id="C3ZVJ0"/>
<sequence length="84" mass="9300">MLAEEPPFTNRCGTRVPMWMNGLHPSLADGEVSRQACGYWGPGESLRCHRSTTIQVRACSGGYFVYKLPKPPFCQLAYCGDDGE</sequence>
<dbReference type="EMBL" id="GG666690">
    <property type="protein sequence ID" value="EEN43424.1"/>
    <property type="molecule type" value="Genomic_DNA"/>
</dbReference>
<evidence type="ECO:0000256" key="2">
    <source>
        <dbReference type="ARBA" id="ARBA00023157"/>
    </source>
</evidence>
<dbReference type="InterPro" id="IPR057774">
    <property type="entry name" value="D8C_UMOD/GP2/OIT3-like"/>
</dbReference>
<dbReference type="Pfam" id="PF23283">
    <property type="entry name" value="D8C_UMOD"/>
    <property type="match status" value="1"/>
</dbReference>
<proteinExistence type="predicted"/>
<dbReference type="PANTHER" id="PTHR36191:SF4">
    <property type="entry name" value="VWFD DOMAIN-CONTAINING PROTEIN"/>
    <property type="match status" value="1"/>
</dbReference>
<dbReference type="PANTHER" id="PTHR36191">
    <property type="entry name" value="ENDO/EXONUCLEASE/PHOSPHATASE DOMAIN-CONTAINING PROTEIN-RELATED"/>
    <property type="match status" value="1"/>
</dbReference>
<evidence type="ECO:0000256" key="1">
    <source>
        <dbReference type="ARBA" id="ARBA00022729"/>
    </source>
</evidence>
<organism>
    <name type="scientific">Branchiostoma floridae</name>
    <name type="common">Florida lancelet</name>
    <name type="synonym">Amphioxus</name>
    <dbReference type="NCBI Taxonomy" id="7739"/>
    <lineage>
        <taxon>Eukaryota</taxon>
        <taxon>Metazoa</taxon>
        <taxon>Chordata</taxon>
        <taxon>Cephalochordata</taxon>
        <taxon>Leptocardii</taxon>
        <taxon>Amphioxiformes</taxon>
        <taxon>Branchiostomatidae</taxon>
        <taxon>Branchiostoma</taxon>
    </lineage>
</organism>
<accession>C3ZVJ0</accession>
<gene>
    <name evidence="4" type="ORF">BRAFLDRAFT_238518</name>
</gene>
<name>C3ZVJ0_BRAFL</name>
<evidence type="ECO:0000259" key="3">
    <source>
        <dbReference type="Pfam" id="PF23283"/>
    </source>
</evidence>
<reference evidence="4" key="1">
    <citation type="journal article" date="2008" name="Nature">
        <title>The amphioxus genome and the evolution of the chordate karyotype.</title>
        <authorList>
            <consortium name="US DOE Joint Genome Institute (JGI-PGF)"/>
            <person name="Putnam N.H."/>
            <person name="Butts T."/>
            <person name="Ferrier D.E.K."/>
            <person name="Furlong R.F."/>
            <person name="Hellsten U."/>
            <person name="Kawashima T."/>
            <person name="Robinson-Rechavi M."/>
            <person name="Shoguchi E."/>
            <person name="Terry A."/>
            <person name="Yu J.-K."/>
            <person name="Benito-Gutierrez E.L."/>
            <person name="Dubchak I."/>
            <person name="Garcia-Fernandez J."/>
            <person name="Gibson-Brown J.J."/>
            <person name="Grigoriev I.V."/>
            <person name="Horton A.C."/>
            <person name="de Jong P.J."/>
            <person name="Jurka J."/>
            <person name="Kapitonov V.V."/>
            <person name="Kohara Y."/>
            <person name="Kuroki Y."/>
            <person name="Lindquist E."/>
            <person name="Lucas S."/>
            <person name="Osoegawa K."/>
            <person name="Pennacchio L.A."/>
            <person name="Salamov A.A."/>
            <person name="Satou Y."/>
            <person name="Sauka-Spengler T."/>
            <person name="Schmutz J."/>
            <person name="Shin-I T."/>
            <person name="Toyoda A."/>
            <person name="Bronner-Fraser M."/>
            <person name="Fujiyama A."/>
            <person name="Holland L.Z."/>
            <person name="Holland P.W.H."/>
            <person name="Satoh N."/>
            <person name="Rokhsar D.S."/>
        </authorList>
    </citation>
    <scope>NUCLEOTIDE SEQUENCE [LARGE SCALE GENOMIC DNA]</scope>
    <source>
        <strain evidence="4">S238N-H82</strain>
        <tissue evidence="4">Testes</tissue>
    </source>
</reference>